<accession>A0A915DAW3</accession>
<dbReference type="WBParaSite" id="jg17318">
    <property type="protein sequence ID" value="jg17318"/>
    <property type="gene ID" value="jg17318"/>
</dbReference>
<dbReference type="InterPro" id="IPR032675">
    <property type="entry name" value="LRR_dom_sf"/>
</dbReference>
<proteinExistence type="predicted"/>
<evidence type="ECO:0000313" key="2">
    <source>
        <dbReference type="WBParaSite" id="jg17318"/>
    </source>
</evidence>
<evidence type="ECO:0000313" key="1">
    <source>
        <dbReference type="Proteomes" id="UP000887574"/>
    </source>
</evidence>
<dbReference type="Proteomes" id="UP000887574">
    <property type="component" value="Unplaced"/>
</dbReference>
<name>A0A915DAW3_9BILA</name>
<dbReference type="Gene3D" id="3.80.10.10">
    <property type="entry name" value="Ribonuclease Inhibitor"/>
    <property type="match status" value="1"/>
</dbReference>
<dbReference type="AlphaFoldDB" id="A0A915DAW3"/>
<keyword evidence="1" id="KW-1185">Reference proteome</keyword>
<reference evidence="2" key="1">
    <citation type="submission" date="2022-11" db="UniProtKB">
        <authorList>
            <consortium name="WormBaseParasite"/>
        </authorList>
    </citation>
    <scope>IDENTIFICATION</scope>
</reference>
<protein>
    <submittedName>
        <fullName evidence="2">Uncharacterized protein</fullName>
    </submittedName>
</protein>
<organism evidence="1 2">
    <name type="scientific">Ditylenchus dipsaci</name>
    <dbReference type="NCBI Taxonomy" id="166011"/>
    <lineage>
        <taxon>Eukaryota</taxon>
        <taxon>Metazoa</taxon>
        <taxon>Ecdysozoa</taxon>
        <taxon>Nematoda</taxon>
        <taxon>Chromadorea</taxon>
        <taxon>Rhabditida</taxon>
        <taxon>Tylenchina</taxon>
        <taxon>Tylenchomorpha</taxon>
        <taxon>Sphaerularioidea</taxon>
        <taxon>Anguinidae</taxon>
        <taxon>Anguininae</taxon>
        <taxon>Ditylenchus</taxon>
    </lineage>
</organism>
<sequence>MRLFRHGQIGCFQISTSFHLQFFQQDTINFEPKMLGILQRCGPFLKELGFGSRWLKISQPIIQHVARYCHQLTKLDLGCIILNADISPILKVVAHRLEYFSLEETSWTSEENAMKTPENILHSSRSNIKKSSQPISTEDEKPTKVEFAKIHVLSENIVAVSYKLEVVDLSGTKRLSVDVLAQFLTSHANLKEIMMCPFPYFHFQHSVFRPPKVMEWKARTPLDYRLL</sequence>
<dbReference type="SUPFAM" id="SSF52047">
    <property type="entry name" value="RNI-like"/>
    <property type="match status" value="1"/>
</dbReference>